<organism evidence="1 2">
    <name type="scientific">Lophiotrema nucula</name>
    <dbReference type="NCBI Taxonomy" id="690887"/>
    <lineage>
        <taxon>Eukaryota</taxon>
        <taxon>Fungi</taxon>
        <taxon>Dikarya</taxon>
        <taxon>Ascomycota</taxon>
        <taxon>Pezizomycotina</taxon>
        <taxon>Dothideomycetes</taxon>
        <taxon>Pleosporomycetidae</taxon>
        <taxon>Pleosporales</taxon>
        <taxon>Lophiotremataceae</taxon>
        <taxon>Lophiotrema</taxon>
    </lineage>
</organism>
<sequence length="288" mass="32987">MKTDSAVLAQKAEQHRKLGFALAKKSNELTTKHRAVKNMIIAPQKQSRHTLEALQTQERELRTERARVESSAMLNIRAYSNLTSPILCAKILTSGLPRELRDEIYRYLLPCSKFEHRERSKLDLPFYCGYTPVGKAFMTELVQLLYRTSFVSFSSLHELLEPVFKGVPVVARDYASKFNVYDVNWKDPKALELLLGLANKNADIGLRVNGYGMGAGTFKNLIRPHLTLLKQLEDIGHRLTISYSNRLHREAMFGFQAGTSVGATLDAWVYRFRDCESQHNDVYWQIFL</sequence>
<gene>
    <name evidence="1" type="ORF">BDV96DRAFT_598055</name>
</gene>
<dbReference type="EMBL" id="ML977319">
    <property type="protein sequence ID" value="KAF2117119.1"/>
    <property type="molecule type" value="Genomic_DNA"/>
</dbReference>
<name>A0A6A5ZC64_9PLEO</name>
<accession>A0A6A5ZC64</accession>
<dbReference type="AlphaFoldDB" id="A0A6A5ZC64"/>
<keyword evidence="2" id="KW-1185">Reference proteome</keyword>
<reference evidence="1" key="1">
    <citation type="journal article" date="2020" name="Stud. Mycol.">
        <title>101 Dothideomycetes genomes: a test case for predicting lifestyles and emergence of pathogens.</title>
        <authorList>
            <person name="Haridas S."/>
            <person name="Albert R."/>
            <person name="Binder M."/>
            <person name="Bloem J."/>
            <person name="Labutti K."/>
            <person name="Salamov A."/>
            <person name="Andreopoulos B."/>
            <person name="Baker S."/>
            <person name="Barry K."/>
            <person name="Bills G."/>
            <person name="Bluhm B."/>
            <person name="Cannon C."/>
            <person name="Castanera R."/>
            <person name="Culley D."/>
            <person name="Daum C."/>
            <person name="Ezra D."/>
            <person name="Gonzalez J."/>
            <person name="Henrissat B."/>
            <person name="Kuo A."/>
            <person name="Liang C."/>
            <person name="Lipzen A."/>
            <person name="Lutzoni F."/>
            <person name="Magnuson J."/>
            <person name="Mondo S."/>
            <person name="Nolan M."/>
            <person name="Ohm R."/>
            <person name="Pangilinan J."/>
            <person name="Park H.-J."/>
            <person name="Ramirez L."/>
            <person name="Alfaro M."/>
            <person name="Sun H."/>
            <person name="Tritt A."/>
            <person name="Yoshinaga Y."/>
            <person name="Zwiers L.-H."/>
            <person name="Turgeon B."/>
            <person name="Goodwin S."/>
            <person name="Spatafora J."/>
            <person name="Crous P."/>
            <person name="Grigoriev I."/>
        </authorList>
    </citation>
    <scope>NUCLEOTIDE SEQUENCE</scope>
    <source>
        <strain evidence="1">CBS 627.86</strain>
    </source>
</reference>
<evidence type="ECO:0000313" key="1">
    <source>
        <dbReference type="EMBL" id="KAF2117119.1"/>
    </source>
</evidence>
<dbReference type="Proteomes" id="UP000799770">
    <property type="component" value="Unassembled WGS sequence"/>
</dbReference>
<protein>
    <submittedName>
        <fullName evidence="1">Uncharacterized protein</fullName>
    </submittedName>
</protein>
<evidence type="ECO:0000313" key="2">
    <source>
        <dbReference type="Proteomes" id="UP000799770"/>
    </source>
</evidence>
<proteinExistence type="predicted"/>